<dbReference type="AlphaFoldDB" id="A0AAV0G458"/>
<evidence type="ECO:0000313" key="2">
    <source>
        <dbReference type="EMBL" id="CAH9142153.1"/>
    </source>
</evidence>
<dbReference type="EMBL" id="CAMAPF010001037">
    <property type="protein sequence ID" value="CAH9142153.1"/>
    <property type="molecule type" value="Genomic_DNA"/>
</dbReference>
<feature type="region of interest" description="Disordered" evidence="1">
    <location>
        <begin position="1"/>
        <end position="88"/>
    </location>
</feature>
<keyword evidence="3" id="KW-1185">Reference proteome</keyword>
<feature type="non-terminal residue" evidence="2">
    <location>
        <position position="193"/>
    </location>
</feature>
<name>A0AAV0G458_9ASTE</name>
<gene>
    <name evidence="2" type="ORF">CEPIT_LOCUS39686</name>
</gene>
<comment type="caution">
    <text evidence="2">The sequence shown here is derived from an EMBL/GenBank/DDBJ whole genome shotgun (WGS) entry which is preliminary data.</text>
</comment>
<proteinExistence type="predicted"/>
<feature type="compositionally biased region" description="Basic and acidic residues" evidence="1">
    <location>
        <begin position="49"/>
        <end position="63"/>
    </location>
</feature>
<evidence type="ECO:0000313" key="3">
    <source>
        <dbReference type="Proteomes" id="UP001152523"/>
    </source>
</evidence>
<accession>A0AAV0G458</accession>
<dbReference type="Proteomes" id="UP001152523">
    <property type="component" value="Unassembled WGS sequence"/>
</dbReference>
<feature type="compositionally biased region" description="Basic and acidic residues" evidence="1">
    <location>
        <begin position="27"/>
        <end position="39"/>
    </location>
</feature>
<feature type="compositionally biased region" description="Basic and acidic residues" evidence="1">
    <location>
        <begin position="73"/>
        <end position="86"/>
    </location>
</feature>
<protein>
    <submittedName>
        <fullName evidence="2">Uncharacterized protein</fullName>
    </submittedName>
</protein>
<organism evidence="2 3">
    <name type="scientific">Cuscuta epithymum</name>
    <dbReference type="NCBI Taxonomy" id="186058"/>
    <lineage>
        <taxon>Eukaryota</taxon>
        <taxon>Viridiplantae</taxon>
        <taxon>Streptophyta</taxon>
        <taxon>Embryophyta</taxon>
        <taxon>Tracheophyta</taxon>
        <taxon>Spermatophyta</taxon>
        <taxon>Magnoliopsida</taxon>
        <taxon>eudicotyledons</taxon>
        <taxon>Gunneridae</taxon>
        <taxon>Pentapetalae</taxon>
        <taxon>asterids</taxon>
        <taxon>lamiids</taxon>
        <taxon>Solanales</taxon>
        <taxon>Convolvulaceae</taxon>
        <taxon>Cuscuteae</taxon>
        <taxon>Cuscuta</taxon>
        <taxon>Cuscuta subgen. Cuscuta</taxon>
    </lineage>
</organism>
<evidence type="ECO:0000256" key="1">
    <source>
        <dbReference type="SAM" id="MobiDB-lite"/>
    </source>
</evidence>
<reference evidence="2" key="1">
    <citation type="submission" date="2022-07" db="EMBL/GenBank/DDBJ databases">
        <authorList>
            <person name="Macas J."/>
            <person name="Novak P."/>
            <person name="Neumann P."/>
        </authorList>
    </citation>
    <scope>NUCLEOTIDE SEQUENCE</scope>
</reference>
<sequence length="193" mass="20880">MDANNGDAHKQGGDQNGSDAGQEDDEQGRHDEAGEDFKIGELAAEEDERLIGRAEDVEEKPAGEEGDEEEEGERIAHERDPDHRGGENVVIRPEIGVVLADAEGGFREGIRLGDGGAGNHLVPRTAVGKAIPYILRDLVYKVAESRGGNEGPRIRGCYSAGGGGGLAVRSRGNRRRRHCFRLADWFGPNLRFL</sequence>